<dbReference type="PROSITE" id="PS01188">
    <property type="entry name" value="ELO"/>
    <property type="match status" value="1"/>
</dbReference>
<evidence type="ECO:0000256" key="1">
    <source>
        <dbReference type="ARBA" id="ARBA00004141"/>
    </source>
</evidence>
<dbReference type="EMBL" id="GL435236">
    <property type="protein sequence ID" value="EFN73713.1"/>
    <property type="molecule type" value="Genomic_DNA"/>
</dbReference>
<comment type="subcellular location">
    <subcellularLocation>
        <location evidence="1">Membrane</location>
        <topology evidence="1">Multi-pass membrane protein</topology>
    </subcellularLocation>
</comment>
<dbReference type="Proteomes" id="UP000000311">
    <property type="component" value="Unassembled WGS sequence"/>
</dbReference>
<reference evidence="11 12" key="1">
    <citation type="journal article" date="2010" name="Science">
        <title>Genomic comparison of the ants Camponotus floridanus and Harpegnathos saltator.</title>
        <authorList>
            <person name="Bonasio R."/>
            <person name="Zhang G."/>
            <person name="Ye C."/>
            <person name="Mutti N.S."/>
            <person name="Fang X."/>
            <person name="Qin N."/>
            <person name="Donahue G."/>
            <person name="Yang P."/>
            <person name="Li Q."/>
            <person name="Li C."/>
            <person name="Zhang P."/>
            <person name="Huang Z."/>
            <person name="Berger S.L."/>
            <person name="Reinberg D."/>
            <person name="Wang J."/>
            <person name="Liebig J."/>
        </authorList>
    </citation>
    <scope>NUCLEOTIDE SEQUENCE [LARGE SCALE GENOMIC DNA]</scope>
    <source>
        <strain evidence="12">C129</strain>
    </source>
</reference>
<proteinExistence type="inferred from homology"/>
<feature type="transmembrane region" description="Helical" evidence="10">
    <location>
        <begin position="187"/>
        <end position="205"/>
    </location>
</feature>
<dbReference type="InterPro" id="IPR002076">
    <property type="entry name" value="ELO_fam"/>
</dbReference>
<dbReference type="PANTHER" id="PTHR11157">
    <property type="entry name" value="FATTY ACID ACYL TRANSFERASE-RELATED"/>
    <property type="match status" value="1"/>
</dbReference>
<dbReference type="GO" id="GO:0005789">
    <property type="term" value="C:endoplasmic reticulum membrane"/>
    <property type="evidence" value="ECO:0007669"/>
    <property type="project" value="TreeGrafter"/>
</dbReference>
<dbReference type="GO" id="GO:0030148">
    <property type="term" value="P:sphingolipid biosynthetic process"/>
    <property type="evidence" value="ECO:0007669"/>
    <property type="project" value="TreeGrafter"/>
</dbReference>
<feature type="transmembrane region" description="Helical" evidence="10">
    <location>
        <begin position="85"/>
        <end position="108"/>
    </location>
</feature>
<evidence type="ECO:0000256" key="10">
    <source>
        <dbReference type="RuleBase" id="RU361115"/>
    </source>
</evidence>
<keyword evidence="6 10" id="KW-1133">Transmembrane helix</keyword>
<keyword evidence="3 10" id="KW-0808">Transferase</keyword>
<evidence type="ECO:0000256" key="3">
    <source>
        <dbReference type="ARBA" id="ARBA00022679"/>
    </source>
</evidence>
<keyword evidence="2 10" id="KW-0444">Lipid biosynthesis</keyword>
<comment type="catalytic activity">
    <reaction evidence="10">
        <text>a very-long-chain acyl-CoA + malonyl-CoA + H(+) = a very-long-chain 3-oxoacyl-CoA + CO2 + CoA</text>
        <dbReference type="Rhea" id="RHEA:32727"/>
        <dbReference type="ChEBI" id="CHEBI:15378"/>
        <dbReference type="ChEBI" id="CHEBI:16526"/>
        <dbReference type="ChEBI" id="CHEBI:57287"/>
        <dbReference type="ChEBI" id="CHEBI:57384"/>
        <dbReference type="ChEBI" id="CHEBI:90725"/>
        <dbReference type="ChEBI" id="CHEBI:90736"/>
        <dbReference type="EC" id="2.3.1.199"/>
    </reaction>
</comment>
<dbReference type="GO" id="GO:0034625">
    <property type="term" value="P:fatty acid elongation, monounsaturated fatty acid"/>
    <property type="evidence" value="ECO:0007669"/>
    <property type="project" value="TreeGrafter"/>
</dbReference>
<dbReference type="PANTHER" id="PTHR11157:SF113">
    <property type="entry name" value="ELONGATION OF VERY LONG CHAIN FATTY ACIDS PROTEIN"/>
    <property type="match status" value="1"/>
</dbReference>
<organism evidence="12">
    <name type="scientific">Camponotus floridanus</name>
    <name type="common">Florida carpenter ant</name>
    <dbReference type="NCBI Taxonomy" id="104421"/>
    <lineage>
        <taxon>Eukaryota</taxon>
        <taxon>Metazoa</taxon>
        <taxon>Ecdysozoa</taxon>
        <taxon>Arthropoda</taxon>
        <taxon>Hexapoda</taxon>
        <taxon>Insecta</taxon>
        <taxon>Pterygota</taxon>
        <taxon>Neoptera</taxon>
        <taxon>Endopterygota</taxon>
        <taxon>Hymenoptera</taxon>
        <taxon>Apocrita</taxon>
        <taxon>Aculeata</taxon>
        <taxon>Formicoidea</taxon>
        <taxon>Formicidae</taxon>
        <taxon>Formicinae</taxon>
        <taxon>Camponotus</taxon>
    </lineage>
</organism>
<dbReference type="GO" id="GO:0042761">
    <property type="term" value="P:very long-chain fatty acid biosynthetic process"/>
    <property type="evidence" value="ECO:0007669"/>
    <property type="project" value="TreeGrafter"/>
</dbReference>
<sequence length="230" mass="27311">RIKKAKNISSLNRFYLIIFSIYHLITAHYKSVFEFSDQRTNNWLLMNSMYQIPFLLIAYVYFVLRCGPRYMKNRPPYSLRTFMKFYNIFQIIANAWLVYEHIAAGWFTKIPLTCVPVDYSYKPDPYRLATTMWWISLLKLADLIETGIYVLRKKYNQISFLHVYHHVSNCVFSWIYTKYVAGGMTTFITLLNCFVHVIMYTYYLLATFGPTVRKVINPIKPSITILQMAS</sequence>
<keyword evidence="8 10" id="KW-0472">Membrane</keyword>
<feature type="transmembrane region" description="Helical" evidence="10">
    <location>
        <begin position="163"/>
        <end position="181"/>
    </location>
</feature>
<dbReference type="GO" id="GO:0019367">
    <property type="term" value="P:fatty acid elongation, saturated fatty acid"/>
    <property type="evidence" value="ECO:0007669"/>
    <property type="project" value="TreeGrafter"/>
</dbReference>
<keyword evidence="9 10" id="KW-0275">Fatty acid biosynthesis</keyword>
<feature type="transmembrane region" description="Helical" evidence="10">
    <location>
        <begin position="128"/>
        <end position="151"/>
    </location>
</feature>
<accession>E1ZYM1</accession>
<evidence type="ECO:0000256" key="6">
    <source>
        <dbReference type="ARBA" id="ARBA00022989"/>
    </source>
</evidence>
<evidence type="ECO:0000256" key="5">
    <source>
        <dbReference type="ARBA" id="ARBA00022832"/>
    </source>
</evidence>
<keyword evidence="12" id="KW-1185">Reference proteome</keyword>
<name>E1ZYM1_CAMFO</name>
<evidence type="ECO:0000256" key="8">
    <source>
        <dbReference type="ARBA" id="ARBA00023136"/>
    </source>
</evidence>
<dbReference type="InterPro" id="IPR030457">
    <property type="entry name" value="ELO_CS"/>
</dbReference>
<feature type="transmembrane region" description="Helical" evidence="10">
    <location>
        <begin position="43"/>
        <end position="64"/>
    </location>
</feature>
<dbReference type="Pfam" id="PF01151">
    <property type="entry name" value="ELO"/>
    <property type="match status" value="1"/>
</dbReference>
<feature type="non-terminal residue" evidence="11">
    <location>
        <position position="1"/>
    </location>
</feature>
<evidence type="ECO:0000256" key="7">
    <source>
        <dbReference type="ARBA" id="ARBA00023098"/>
    </source>
</evidence>
<keyword evidence="4 10" id="KW-0812">Transmembrane</keyword>
<dbReference type="OrthoDB" id="434092at2759"/>
<evidence type="ECO:0000256" key="4">
    <source>
        <dbReference type="ARBA" id="ARBA00022692"/>
    </source>
</evidence>
<evidence type="ECO:0000256" key="2">
    <source>
        <dbReference type="ARBA" id="ARBA00022516"/>
    </source>
</evidence>
<protein>
    <recommendedName>
        <fullName evidence="10">Elongation of very long chain fatty acids protein</fullName>
        <ecNumber evidence="10">2.3.1.199</ecNumber>
    </recommendedName>
    <alternativeName>
        <fullName evidence="10">Very-long-chain 3-oxoacyl-CoA synthase</fullName>
    </alternativeName>
</protein>
<keyword evidence="7 10" id="KW-0443">Lipid metabolism</keyword>
<dbReference type="InParanoid" id="E1ZYM1"/>
<dbReference type="STRING" id="104421.E1ZYM1"/>
<comment type="similarity">
    <text evidence="10">Belongs to the ELO family.</text>
</comment>
<evidence type="ECO:0000313" key="12">
    <source>
        <dbReference type="Proteomes" id="UP000000311"/>
    </source>
</evidence>
<dbReference type="EC" id="2.3.1.199" evidence="10"/>
<dbReference type="GO" id="GO:0009922">
    <property type="term" value="F:fatty acid elongase activity"/>
    <property type="evidence" value="ECO:0007669"/>
    <property type="project" value="UniProtKB-EC"/>
</dbReference>
<gene>
    <name evidence="11" type="ORF">EAG_02667</name>
</gene>
<dbReference type="GO" id="GO:0034626">
    <property type="term" value="P:fatty acid elongation, polyunsaturated fatty acid"/>
    <property type="evidence" value="ECO:0007669"/>
    <property type="project" value="TreeGrafter"/>
</dbReference>
<dbReference type="OMA" id="RCGPRYM"/>
<keyword evidence="5 10" id="KW-0276">Fatty acid metabolism</keyword>
<feature type="transmembrane region" description="Helical" evidence="10">
    <location>
        <begin position="12"/>
        <end position="31"/>
    </location>
</feature>
<dbReference type="AlphaFoldDB" id="E1ZYM1"/>
<evidence type="ECO:0000313" key="11">
    <source>
        <dbReference type="EMBL" id="EFN73713.1"/>
    </source>
</evidence>
<evidence type="ECO:0000256" key="9">
    <source>
        <dbReference type="ARBA" id="ARBA00023160"/>
    </source>
</evidence>